<feature type="domain" description="Ig-like" evidence="3">
    <location>
        <begin position="44"/>
        <end position="115"/>
    </location>
</feature>
<keyword evidence="5" id="KW-1185">Reference proteome</keyword>
<dbReference type="InterPro" id="IPR013783">
    <property type="entry name" value="Ig-like_fold"/>
</dbReference>
<reference evidence="4" key="1">
    <citation type="submission" date="2020-08" db="EMBL/GenBank/DDBJ databases">
        <title>Multicomponent nature underlies the extraordinary mechanical properties of spider dragline silk.</title>
        <authorList>
            <person name="Kono N."/>
            <person name="Nakamura H."/>
            <person name="Mori M."/>
            <person name="Yoshida Y."/>
            <person name="Ohtoshi R."/>
            <person name="Malay A.D."/>
            <person name="Moran D.A.P."/>
            <person name="Tomita M."/>
            <person name="Numata K."/>
            <person name="Arakawa K."/>
        </authorList>
    </citation>
    <scope>NUCLEOTIDE SEQUENCE</scope>
</reference>
<gene>
    <name evidence="4" type="primary">Ppn_12</name>
    <name evidence="4" type="ORF">NPIL_77661</name>
</gene>
<evidence type="ECO:0000313" key="5">
    <source>
        <dbReference type="Proteomes" id="UP000887013"/>
    </source>
</evidence>
<protein>
    <submittedName>
        <fullName evidence="4">Papilin</fullName>
    </submittedName>
</protein>
<dbReference type="Pfam" id="PF07679">
    <property type="entry name" value="I-set"/>
    <property type="match status" value="1"/>
</dbReference>
<evidence type="ECO:0000256" key="2">
    <source>
        <dbReference type="SAM" id="SignalP"/>
    </source>
</evidence>
<feature type="signal peptide" evidence="2">
    <location>
        <begin position="1"/>
        <end position="22"/>
    </location>
</feature>
<dbReference type="InterPro" id="IPR013098">
    <property type="entry name" value="Ig_I-set"/>
</dbReference>
<dbReference type="SUPFAM" id="SSF48726">
    <property type="entry name" value="Immunoglobulin"/>
    <property type="match status" value="1"/>
</dbReference>
<feature type="chain" id="PRO_5036501816" evidence="2">
    <location>
        <begin position="23"/>
        <end position="161"/>
    </location>
</feature>
<dbReference type="EMBL" id="BMAW01022714">
    <property type="protein sequence ID" value="GFT79180.1"/>
    <property type="molecule type" value="Genomic_DNA"/>
</dbReference>
<dbReference type="Gene3D" id="2.60.40.10">
    <property type="entry name" value="Immunoglobulins"/>
    <property type="match status" value="1"/>
</dbReference>
<evidence type="ECO:0000259" key="3">
    <source>
        <dbReference type="PROSITE" id="PS50835"/>
    </source>
</evidence>
<evidence type="ECO:0000313" key="4">
    <source>
        <dbReference type="EMBL" id="GFT79180.1"/>
    </source>
</evidence>
<dbReference type="InterPro" id="IPR003598">
    <property type="entry name" value="Ig_sub2"/>
</dbReference>
<keyword evidence="1" id="KW-0393">Immunoglobulin domain</keyword>
<organism evidence="4 5">
    <name type="scientific">Nephila pilipes</name>
    <name type="common">Giant wood spider</name>
    <name type="synonym">Nephila maculata</name>
    <dbReference type="NCBI Taxonomy" id="299642"/>
    <lineage>
        <taxon>Eukaryota</taxon>
        <taxon>Metazoa</taxon>
        <taxon>Ecdysozoa</taxon>
        <taxon>Arthropoda</taxon>
        <taxon>Chelicerata</taxon>
        <taxon>Arachnida</taxon>
        <taxon>Araneae</taxon>
        <taxon>Araneomorphae</taxon>
        <taxon>Entelegynae</taxon>
        <taxon>Araneoidea</taxon>
        <taxon>Nephilidae</taxon>
        <taxon>Nephila</taxon>
    </lineage>
</organism>
<dbReference type="SMART" id="SM00408">
    <property type="entry name" value="IGc2"/>
    <property type="match status" value="1"/>
</dbReference>
<dbReference type="PANTHER" id="PTHR10075">
    <property type="entry name" value="BASIGIN RELATED"/>
    <property type="match status" value="1"/>
</dbReference>
<keyword evidence="2" id="KW-0732">Signal</keyword>
<evidence type="ECO:0000256" key="1">
    <source>
        <dbReference type="ARBA" id="ARBA00023319"/>
    </source>
</evidence>
<dbReference type="Proteomes" id="UP000887013">
    <property type="component" value="Unassembled WGS sequence"/>
</dbReference>
<dbReference type="GO" id="GO:0048468">
    <property type="term" value="P:cell development"/>
    <property type="evidence" value="ECO:0007669"/>
    <property type="project" value="UniProtKB-ARBA"/>
</dbReference>
<dbReference type="InterPro" id="IPR007110">
    <property type="entry name" value="Ig-like_dom"/>
</dbReference>
<sequence length="161" mass="17913">MAMLSSLWFLVLSLMGSNIVQKDSEVKAFVSTRISLATEYPTVGEPLQIDCYVRGPSGVQVTWYKDDQTLNSNNHIKIMSNHTVFIAKAQVEDSGNYKCSAKYGNSQSSSSIYVTVGNQNTIVLSSNSTLCPDQEACDDFCYRFPLMILNGRCNENDCECY</sequence>
<dbReference type="AlphaFoldDB" id="A0A8X6U535"/>
<accession>A0A8X6U535</accession>
<dbReference type="InterPro" id="IPR036179">
    <property type="entry name" value="Ig-like_dom_sf"/>
</dbReference>
<name>A0A8X6U535_NEPPI</name>
<dbReference type="InterPro" id="IPR003599">
    <property type="entry name" value="Ig_sub"/>
</dbReference>
<dbReference type="OrthoDB" id="6435119at2759"/>
<comment type="caution">
    <text evidence="4">The sequence shown here is derived from an EMBL/GenBank/DDBJ whole genome shotgun (WGS) entry which is preliminary data.</text>
</comment>
<dbReference type="PANTHER" id="PTHR10075:SF14">
    <property type="entry name" value="CELL ADHESION MOLECULE DSCAM2-RELATED"/>
    <property type="match status" value="1"/>
</dbReference>
<proteinExistence type="predicted"/>
<dbReference type="SMART" id="SM00409">
    <property type="entry name" value="IG"/>
    <property type="match status" value="1"/>
</dbReference>
<dbReference type="PROSITE" id="PS50835">
    <property type="entry name" value="IG_LIKE"/>
    <property type="match status" value="1"/>
</dbReference>